<keyword evidence="1 2" id="KW-0533">Nickel</keyword>
<dbReference type="NCBIfam" id="TIGR00299">
    <property type="entry name" value="nickel pincer cofactor biosynthesis protein LarC"/>
    <property type="match status" value="1"/>
</dbReference>
<dbReference type="OrthoDB" id="9765625at2"/>
<gene>
    <name evidence="3" type="ORF">SAMN05660653_00197</name>
</gene>
<proteinExistence type="inferred from homology"/>
<dbReference type="RefSeq" id="WP_092116305.1">
    <property type="nucleotide sequence ID" value="NZ_FMXO01000001.1"/>
</dbReference>
<sequence>MKSLYLDCTSGISGDMLLAALIDLDLDMAHLADIFQKSGLDVSLSAINDVRCGLSGKRLVIATASASAPPLRHLADIILILERLPLSPDVLAKSRQAFERLAAVEAKVHGVDPATIHFHEVGAVDTIVDVVGAFWGVEQLGIEKIRASKLPWFQGQVQCAHGLLPLPAPAVAELLQGKPVYATKHRVELITPTGALLLDCLVQDFTPGPEGRLLRCGIGLGSMDLADQPNALRCFLFEETLSEQPEGKVVEEIVLLTTNIDHLTGEELGSCFDAIIQEGALDVLYIPGVMKKNRPGGQIQVLCRPEHLPTVQEAFFQHTLSLGVRRQRIERVILPRQEIARETSLGMLEMKQAEINEQTFSRPEFEALQKLAQRTGRSVAQLRYLLQEKDEQPGK</sequence>
<dbReference type="InterPro" id="IPR002822">
    <property type="entry name" value="Ni_insertion"/>
</dbReference>
<keyword evidence="4" id="KW-1185">Reference proteome</keyword>
<comment type="similarity">
    <text evidence="2">Belongs to the LarC family.</text>
</comment>
<dbReference type="Gene3D" id="3.30.70.1380">
    <property type="entry name" value="Transcriptional regulatory protein pf0864 domain like"/>
    <property type="match status" value="1"/>
</dbReference>
<evidence type="ECO:0000313" key="4">
    <source>
        <dbReference type="Proteomes" id="UP000198771"/>
    </source>
</evidence>
<accession>A0A1G6A710</accession>
<protein>
    <recommendedName>
        <fullName evidence="2">Putative nickel insertion protein</fullName>
    </recommendedName>
</protein>
<dbReference type="GO" id="GO:0016151">
    <property type="term" value="F:nickel cation binding"/>
    <property type="evidence" value="ECO:0007669"/>
    <property type="project" value="UniProtKB-UniRule"/>
</dbReference>
<keyword evidence="2" id="KW-0456">Lyase</keyword>
<dbReference type="EMBL" id="FMXO01000001">
    <property type="protein sequence ID" value="SDB04195.1"/>
    <property type="molecule type" value="Genomic_DNA"/>
</dbReference>
<evidence type="ECO:0000313" key="3">
    <source>
        <dbReference type="EMBL" id="SDB04195.1"/>
    </source>
</evidence>
<evidence type="ECO:0000256" key="1">
    <source>
        <dbReference type="ARBA" id="ARBA00022596"/>
    </source>
</evidence>
<name>A0A1G6A710_9BACT</name>
<dbReference type="AlphaFoldDB" id="A0A1G6A710"/>
<dbReference type="Proteomes" id="UP000198771">
    <property type="component" value="Unassembled WGS sequence"/>
</dbReference>
<dbReference type="PANTHER" id="PTHR36566">
    <property type="entry name" value="NICKEL INSERTION PROTEIN-RELATED"/>
    <property type="match status" value="1"/>
</dbReference>
<dbReference type="HAMAP" id="MF_01074">
    <property type="entry name" value="LarC"/>
    <property type="match status" value="1"/>
</dbReference>
<dbReference type="GO" id="GO:0016829">
    <property type="term" value="F:lyase activity"/>
    <property type="evidence" value="ECO:0007669"/>
    <property type="project" value="UniProtKB-UniRule"/>
</dbReference>
<dbReference type="Pfam" id="PF01969">
    <property type="entry name" value="Ni_insertion"/>
    <property type="match status" value="1"/>
</dbReference>
<dbReference type="STRING" id="617002.SAMN05660653_00197"/>
<evidence type="ECO:0000256" key="2">
    <source>
        <dbReference type="HAMAP-Rule" id="MF_01074"/>
    </source>
</evidence>
<dbReference type="PANTHER" id="PTHR36566:SF1">
    <property type="entry name" value="PYRIDINIUM-3,5-BISTHIOCARBOXYLIC ACID MONONUCLEOTIDE NICKEL INSERTION PROTEIN"/>
    <property type="match status" value="1"/>
</dbReference>
<organism evidence="3 4">
    <name type="scientific">Desulfonatronum thiosulfatophilum</name>
    <dbReference type="NCBI Taxonomy" id="617002"/>
    <lineage>
        <taxon>Bacteria</taxon>
        <taxon>Pseudomonadati</taxon>
        <taxon>Thermodesulfobacteriota</taxon>
        <taxon>Desulfovibrionia</taxon>
        <taxon>Desulfovibrionales</taxon>
        <taxon>Desulfonatronaceae</taxon>
        <taxon>Desulfonatronum</taxon>
    </lineage>
</organism>
<reference evidence="3 4" key="1">
    <citation type="submission" date="2016-10" db="EMBL/GenBank/DDBJ databases">
        <authorList>
            <person name="de Groot N.N."/>
        </authorList>
    </citation>
    <scope>NUCLEOTIDE SEQUENCE [LARGE SCALE GENOMIC DNA]</scope>
    <source>
        <strain evidence="3 4">ASO4-2</strain>
    </source>
</reference>